<feature type="compositionally biased region" description="Basic residues" evidence="1">
    <location>
        <begin position="1"/>
        <end position="14"/>
    </location>
</feature>
<accession>A0ABP0FDS2</accession>
<dbReference type="Proteomes" id="UP001642483">
    <property type="component" value="Unassembled WGS sequence"/>
</dbReference>
<organism evidence="2 3">
    <name type="scientific">Clavelina lepadiformis</name>
    <name type="common">Light-bulb sea squirt</name>
    <name type="synonym">Ascidia lepadiformis</name>
    <dbReference type="NCBI Taxonomy" id="159417"/>
    <lineage>
        <taxon>Eukaryota</taxon>
        <taxon>Metazoa</taxon>
        <taxon>Chordata</taxon>
        <taxon>Tunicata</taxon>
        <taxon>Ascidiacea</taxon>
        <taxon>Aplousobranchia</taxon>
        <taxon>Clavelinidae</taxon>
        <taxon>Clavelina</taxon>
    </lineage>
</organism>
<name>A0ABP0FDS2_CLALP</name>
<dbReference type="EMBL" id="CAWYQH010000046">
    <property type="protein sequence ID" value="CAK8677843.1"/>
    <property type="molecule type" value="Genomic_DNA"/>
</dbReference>
<reference evidence="2 3" key="1">
    <citation type="submission" date="2024-02" db="EMBL/GenBank/DDBJ databases">
        <authorList>
            <person name="Daric V."/>
            <person name="Darras S."/>
        </authorList>
    </citation>
    <scope>NUCLEOTIDE SEQUENCE [LARGE SCALE GENOMIC DNA]</scope>
</reference>
<sequence length="67" mass="7721">MSSKKTFKPSPKKRTAGETDQSARTRILSYCLEHEGGNRSWLQWNRRQNSNLLMLGHTQGCNPSRDE</sequence>
<keyword evidence="3" id="KW-1185">Reference proteome</keyword>
<proteinExistence type="predicted"/>
<protein>
    <submittedName>
        <fullName evidence="2">Uncharacterized protein</fullName>
    </submittedName>
</protein>
<gene>
    <name evidence="2" type="ORF">CVLEPA_LOCUS7834</name>
</gene>
<comment type="caution">
    <text evidence="2">The sequence shown here is derived from an EMBL/GenBank/DDBJ whole genome shotgun (WGS) entry which is preliminary data.</text>
</comment>
<evidence type="ECO:0000313" key="3">
    <source>
        <dbReference type="Proteomes" id="UP001642483"/>
    </source>
</evidence>
<feature type="region of interest" description="Disordered" evidence="1">
    <location>
        <begin position="1"/>
        <end position="24"/>
    </location>
</feature>
<evidence type="ECO:0000256" key="1">
    <source>
        <dbReference type="SAM" id="MobiDB-lite"/>
    </source>
</evidence>
<evidence type="ECO:0000313" key="2">
    <source>
        <dbReference type="EMBL" id="CAK8677843.1"/>
    </source>
</evidence>